<name>A0ABP1FTU0_9CHLO</name>
<evidence type="ECO:0000256" key="1">
    <source>
        <dbReference type="SAM" id="Phobius"/>
    </source>
</evidence>
<keyword evidence="2" id="KW-0732">Signal</keyword>
<dbReference type="Pfam" id="PF24289">
    <property type="entry name" value="DUF7477"/>
    <property type="match status" value="1"/>
</dbReference>
<comment type="caution">
    <text evidence="5">The sequence shown here is derived from an EMBL/GenBank/DDBJ whole genome shotgun (WGS) entry which is preliminary data.</text>
</comment>
<protein>
    <submittedName>
        <fullName evidence="4">G5273 protein</fullName>
    </submittedName>
    <submittedName>
        <fullName evidence="5">G5276 protein</fullName>
    </submittedName>
</protein>
<sequence length="439" mass="48509">MSAMARDTSLSVRWRVGTLAILLMVLSLFGTVSALEYPLLDNNVSAASNYTDFNNSTVAQDHGAPTWSNYAHFFLSAGTCALKHAGLLTPLMFLMLMATPATWDPIMKPLSVAEALMRQAGAVCADWGPTGLLALLAWWLALQTLTGLYLAVTLPCITIAALMGIGRGRRARSYFHAGSYSAQRQGSLGPGIVQWITVYDEPPHQYLEQRCHEHVDFTCLEQLFKKGKEEGLFISSLACCHGLWTFIMEADTGFPEQVCGHWLHSHGDSAPNRVLAERWIKSRKDEGFSITAVAGGAWGASLVVMSKGTLYTDQTYMVSKLFPIQWISKKWKDGWYITSMAHFQTCWAVVMSKNAGFVDQYVELDFQHPSEGYLKWATGDLGYQITAVAAMPDQTAAVLSIPRQQITHNLQEIKNTLRFPSASINKQYIAGIAYGRTVS</sequence>
<accession>A0ABP1FTU0</accession>
<feature type="transmembrane region" description="Helical" evidence="1">
    <location>
        <begin position="147"/>
        <end position="165"/>
    </location>
</feature>
<proteinExistence type="predicted"/>
<evidence type="ECO:0000313" key="6">
    <source>
        <dbReference type="Proteomes" id="UP001497392"/>
    </source>
</evidence>
<evidence type="ECO:0000313" key="4">
    <source>
        <dbReference type="EMBL" id="CAL5222848.1"/>
    </source>
</evidence>
<gene>
    <name evidence="5" type="primary">g5276</name>
    <name evidence="4" type="synonym">g5273</name>
    <name evidence="4" type="ORF">VP750_LOCUS4507</name>
    <name evidence="5" type="ORF">VP750_LOCUS4510</name>
</gene>
<feature type="chain" id="PRO_5045029661" evidence="2">
    <location>
        <begin position="35"/>
        <end position="439"/>
    </location>
</feature>
<keyword evidence="1" id="KW-0472">Membrane</keyword>
<dbReference type="EMBL" id="CAXHTA020000007">
    <property type="protein sequence ID" value="CAL5222851.1"/>
    <property type="molecule type" value="Genomic_DNA"/>
</dbReference>
<evidence type="ECO:0000313" key="5">
    <source>
        <dbReference type="EMBL" id="CAL5222851.1"/>
    </source>
</evidence>
<feature type="signal peptide" evidence="2">
    <location>
        <begin position="1"/>
        <end position="34"/>
    </location>
</feature>
<dbReference type="InterPro" id="IPR055900">
    <property type="entry name" value="DUF7477"/>
</dbReference>
<keyword evidence="1" id="KW-0812">Transmembrane</keyword>
<evidence type="ECO:0000259" key="3">
    <source>
        <dbReference type="Pfam" id="PF24289"/>
    </source>
</evidence>
<dbReference type="Proteomes" id="UP001497392">
    <property type="component" value="Unassembled WGS sequence"/>
</dbReference>
<feature type="transmembrane region" description="Helical" evidence="1">
    <location>
        <begin position="73"/>
        <end position="99"/>
    </location>
</feature>
<keyword evidence="1" id="KW-1133">Transmembrane helix</keyword>
<organism evidence="5 6">
    <name type="scientific">Coccomyxa viridis</name>
    <dbReference type="NCBI Taxonomy" id="1274662"/>
    <lineage>
        <taxon>Eukaryota</taxon>
        <taxon>Viridiplantae</taxon>
        <taxon>Chlorophyta</taxon>
        <taxon>core chlorophytes</taxon>
        <taxon>Trebouxiophyceae</taxon>
        <taxon>Trebouxiophyceae incertae sedis</taxon>
        <taxon>Coccomyxaceae</taxon>
        <taxon>Coccomyxa</taxon>
    </lineage>
</organism>
<reference evidence="5 6" key="1">
    <citation type="submission" date="2024-06" db="EMBL/GenBank/DDBJ databases">
        <authorList>
            <person name="Kraege A."/>
            <person name="Thomma B."/>
        </authorList>
    </citation>
    <scope>NUCLEOTIDE SEQUENCE [LARGE SCALE GENOMIC DNA]</scope>
</reference>
<dbReference type="EMBL" id="CAXHTA020000007">
    <property type="protein sequence ID" value="CAL5222848.1"/>
    <property type="molecule type" value="Genomic_DNA"/>
</dbReference>
<evidence type="ECO:0000256" key="2">
    <source>
        <dbReference type="SAM" id="SignalP"/>
    </source>
</evidence>
<keyword evidence="6" id="KW-1185">Reference proteome</keyword>
<feature type="domain" description="DUF7477" evidence="3">
    <location>
        <begin position="170"/>
        <end position="439"/>
    </location>
</feature>
<feature type="transmembrane region" description="Helical" evidence="1">
    <location>
        <begin position="120"/>
        <end position="141"/>
    </location>
</feature>